<organism evidence="2">
    <name type="scientific">Phaffia rhodozyma</name>
    <name type="common">Yeast</name>
    <name type="synonym">Xanthophyllomyces dendrorhous</name>
    <dbReference type="NCBI Taxonomy" id="264483"/>
    <lineage>
        <taxon>Eukaryota</taxon>
        <taxon>Fungi</taxon>
        <taxon>Dikarya</taxon>
        <taxon>Basidiomycota</taxon>
        <taxon>Agaricomycotina</taxon>
        <taxon>Tremellomycetes</taxon>
        <taxon>Cystofilobasidiales</taxon>
        <taxon>Mrakiaceae</taxon>
        <taxon>Phaffia</taxon>
    </lineage>
</organism>
<feature type="region of interest" description="Disordered" evidence="1">
    <location>
        <begin position="701"/>
        <end position="722"/>
    </location>
</feature>
<dbReference type="AlphaFoldDB" id="A0A0F7SM15"/>
<dbReference type="EMBL" id="LN483142">
    <property type="protein sequence ID" value="CED83102.1"/>
    <property type="molecule type" value="Genomic_DNA"/>
</dbReference>
<evidence type="ECO:0000313" key="2">
    <source>
        <dbReference type="EMBL" id="CED83102.1"/>
    </source>
</evidence>
<evidence type="ECO:0000256" key="1">
    <source>
        <dbReference type="SAM" id="MobiDB-lite"/>
    </source>
</evidence>
<proteinExistence type="predicted"/>
<feature type="compositionally biased region" description="Low complexity" evidence="1">
    <location>
        <begin position="484"/>
        <end position="493"/>
    </location>
</feature>
<name>A0A0F7SM15_PHARH</name>
<feature type="region of interest" description="Disordered" evidence="1">
    <location>
        <begin position="614"/>
        <end position="682"/>
    </location>
</feature>
<feature type="compositionally biased region" description="Polar residues" evidence="1">
    <location>
        <begin position="229"/>
        <end position="249"/>
    </location>
</feature>
<feature type="compositionally biased region" description="Low complexity" evidence="1">
    <location>
        <begin position="155"/>
        <end position="167"/>
    </location>
</feature>
<feature type="compositionally biased region" description="Low complexity" evidence="1">
    <location>
        <begin position="664"/>
        <end position="682"/>
    </location>
</feature>
<feature type="region of interest" description="Disordered" evidence="1">
    <location>
        <begin position="1"/>
        <end position="430"/>
    </location>
</feature>
<feature type="compositionally biased region" description="Polar residues" evidence="1">
    <location>
        <begin position="615"/>
        <end position="625"/>
    </location>
</feature>
<feature type="compositionally biased region" description="Polar residues" evidence="1">
    <location>
        <begin position="651"/>
        <end position="663"/>
    </location>
</feature>
<protein>
    <submittedName>
        <fullName evidence="2">Uncharacterized protein</fullName>
    </submittedName>
</protein>
<feature type="compositionally biased region" description="Polar residues" evidence="1">
    <location>
        <begin position="193"/>
        <end position="221"/>
    </location>
</feature>
<reference evidence="2" key="1">
    <citation type="submission" date="2014-08" db="EMBL/GenBank/DDBJ databases">
        <authorList>
            <person name="Sharma Rahul"/>
            <person name="Thines Marco"/>
        </authorList>
    </citation>
    <scope>NUCLEOTIDE SEQUENCE</scope>
</reference>
<feature type="compositionally biased region" description="Basic and acidic residues" evidence="1">
    <location>
        <begin position="346"/>
        <end position="365"/>
    </location>
</feature>
<sequence>MTSSSGAPQDVKTKRNDGMPTSHRISSHRSDGHLPRLGALQRTHSKTTIIDDERPNAASENLVDAGGRGYQDQGKENSKDGSVAGEEEGWVSNSDNERATASEEDDPSSRPSRHRPSNVFRKNSSASTIRRRSSTSIHQTAVSSSSTNLQDLNSKDQLSSQPSQDSQHVQHPPNAQPSRDLSPRKKPNMFRIHSSSSDVTQNAKPSAPSSSIAQVGFTTKPSEAEDLPPQQSLPKHQNGFSPSPRSRQSALPPLTSAATEPTLRHAQHPHARPSANARVHLFPSPRRSPATPLPSPPLTADSFHSGTSPERDSGPTSTTTQTVHHQANLSDQTNGAIASSPLVSNLREDSHPRSRLGLKKDKEIEQPSPAQNDESQLFVFNPVQATPSADSHSRQQSQGPPHGRSSSHPLRTSSSRSSIRSLVNRPQLLPKRLVSLSSNIPAIAPPQLTNDSALADSPANWETSSPAGSYISGQHHPDAMGSLRRTSVSSVRTATGSPSRFFAPPGDPNQPTWGSTDSTTRNRDRTASSASIRSNSHSIYGPGGAGSAGGEFSNGASKARGAMAALRSSTHLGTETGSASSSGGGIGRRMVSSSSTQSLAEVASGVRKSLIDGLSSLTSNGSDRTPSPPSSSTISPNGGGGLNPSSVSSAGRAQSRSATAPTYSRSNTSFLPSSSSGNSNSQFSLSCLTALRPVVREQTMFQDRPTSPPPGAPGGPHLHPSPFIEAHKSLWLGFKEDGRLSPMGLSGKRVLDQKRLALS</sequence>
<feature type="compositionally biased region" description="Polar residues" evidence="1">
    <location>
        <begin position="383"/>
        <end position="399"/>
    </location>
</feature>
<feature type="compositionally biased region" description="Polar residues" evidence="1">
    <location>
        <begin position="302"/>
        <end position="343"/>
    </location>
</feature>
<feature type="region of interest" description="Disordered" evidence="1">
    <location>
        <begin position="442"/>
        <end position="552"/>
    </location>
</feature>
<feature type="compositionally biased region" description="Low complexity" evidence="1">
    <location>
        <begin position="404"/>
        <end position="421"/>
    </location>
</feature>
<feature type="compositionally biased region" description="Polar residues" evidence="1">
    <location>
        <begin position="138"/>
        <end position="152"/>
    </location>
</feature>
<feature type="region of interest" description="Disordered" evidence="1">
    <location>
        <begin position="568"/>
        <end position="593"/>
    </location>
</feature>
<accession>A0A0F7SM15</accession>
<feature type="compositionally biased region" description="Low complexity" evidence="1">
    <location>
        <begin position="527"/>
        <end position="539"/>
    </location>
</feature>